<proteinExistence type="predicted"/>
<dbReference type="Proteomes" id="UP000265520">
    <property type="component" value="Unassembled WGS sequence"/>
</dbReference>
<organism evidence="1 2">
    <name type="scientific">Trifolium medium</name>
    <dbReference type="NCBI Taxonomy" id="97028"/>
    <lineage>
        <taxon>Eukaryota</taxon>
        <taxon>Viridiplantae</taxon>
        <taxon>Streptophyta</taxon>
        <taxon>Embryophyta</taxon>
        <taxon>Tracheophyta</taxon>
        <taxon>Spermatophyta</taxon>
        <taxon>Magnoliopsida</taxon>
        <taxon>eudicotyledons</taxon>
        <taxon>Gunneridae</taxon>
        <taxon>Pentapetalae</taxon>
        <taxon>rosids</taxon>
        <taxon>fabids</taxon>
        <taxon>Fabales</taxon>
        <taxon>Fabaceae</taxon>
        <taxon>Papilionoideae</taxon>
        <taxon>50 kb inversion clade</taxon>
        <taxon>NPAAA clade</taxon>
        <taxon>Hologalegina</taxon>
        <taxon>IRL clade</taxon>
        <taxon>Trifolieae</taxon>
        <taxon>Trifolium</taxon>
    </lineage>
</organism>
<reference evidence="1 2" key="1">
    <citation type="journal article" date="2018" name="Front. Plant Sci.">
        <title>Red Clover (Trifolium pratense) and Zigzag Clover (T. medium) - A Picture of Genomic Similarities and Differences.</title>
        <authorList>
            <person name="Dluhosova J."/>
            <person name="Istvanek J."/>
            <person name="Nedelnik J."/>
            <person name="Repkova J."/>
        </authorList>
    </citation>
    <scope>NUCLEOTIDE SEQUENCE [LARGE SCALE GENOMIC DNA]</scope>
    <source>
        <strain evidence="2">cv. 10/8</strain>
        <tissue evidence="1">Leaf</tissue>
    </source>
</reference>
<feature type="non-terminal residue" evidence="1">
    <location>
        <position position="1"/>
    </location>
</feature>
<keyword evidence="2" id="KW-1185">Reference proteome</keyword>
<dbReference type="EMBL" id="LXQA010359812">
    <property type="protein sequence ID" value="MCI46597.1"/>
    <property type="molecule type" value="Genomic_DNA"/>
</dbReference>
<comment type="caution">
    <text evidence="1">The sequence shown here is derived from an EMBL/GenBank/DDBJ whole genome shotgun (WGS) entry which is preliminary data.</text>
</comment>
<sequence length="74" mass="8269">HNSAWRVAQHLLRAAQSSKENSTNSTHIACIAAHPGEQRSCLKANRHNINTHGAQRSFIWRTAQESENSATHEL</sequence>
<evidence type="ECO:0000313" key="2">
    <source>
        <dbReference type="Proteomes" id="UP000265520"/>
    </source>
</evidence>
<dbReference type="AlphaFoldDB" id="A0A392SDV9"/>
<accession>A0A392SDV9</accession>
<evidence type="ECO:0000313" key="1">
    <source>
        <dbReference type="EMBL" id="MCI46597.1"/>
    </source>
</evidence>
<name>A0A392SDV9_9FABA</name>
<protein>
    <submittedName>
        <fullName evidence="1">Uncharacterized protein</fullName>
    </submittedName>
</protein>